<comment type="caution">
    <text evidence="5">The sequence shown here is derived from an EMBL/GenBank/DDBJ whole genome shotgun (WGS) entry which is preliminary data.</text>
</comment>
<dbReference type="InterPro" id="IPR007274">
    <property type="entry name" value="Cop_transporter"/>
</dbReference>
<dbReference type="EMBL" id="PDLM01000016">
    <property type="protein sequence ID" value="RDW59948.1"/>
    <property type="molecule type" value="Genomic_DNA"/>
</dbReference>
<accession>A0A3D8QE92</accession>
<keyword evidence="4" id="KW-0813">Transport</keyword>
<dbReference type="AlphaFoldDB" id="A0A3D8QE92"/>
<name>A0A3D8QE92_9HELO</name>
<evidence type="ECO:0000256" key="3">
    <source>
        <dbReference type="ARBA" id="ARBA00023136"/>
    </source>
</evidence>
<sequence length="180" mass="19373">MDGMTMSASATSTMSDMAMATSTTSAMDMSSTSTTTMMGMDSMSMTFFTSTTTPLYSTSWTPSSVGVYAGTCIFLIVFAAIFRALLAVRINFFEVLAVLERRRSGGLIYPYATDVKSVVRPWRANEAVMLASMDVTLAGTGYLLMIAVMTMNVGYFISILAGVFLGSMVFGRFMSHSAAH</sequence>
<dbReference type="PANTHER" id="PTHR12483:SF120">
    <property type="entry name" value="HIGH-AFFINITY COPPER TRANSPORTER CTRA2"/>
    <property type="match status" value="1"/>
</dbReference>
<keyword evidence="4" id="KW-0187">Copper transport</keyword>
<dbReference type="GO" id="GO:0005886">
    <property type="term" value="C:plasma membrane"/>
    <property type="evidence" value="ECO:0007669"/>
    <property type="project" value="TreeGrafter"/>
</dbReference>
<proteinExistence type="inferred from homology"/>
<evidence type="ECO:0000256" key="4">
    <source>
        <dbReference type="RuleBase" id="RU367022"/>
    </source>
</evidence>
<keyword evidence="1 4" id="KW-0812">Transmembrane</keyword>
<dbReference type="STRING" id="1849047.A0A3D8QE92"/>
<reference evidence="5 6" key="1">
    <citation type="journal article" date="2018" name="IMA Fungus">
        <title>IMA Genome-F 9: Draft genome sequence of Annulohypoxylon stygium, Aspergillus mulundensis, Berkeleyomyces basicola (syn. Thielaviopsis basicola), Ceratocystis smalleyi, two Cercospora beticola strains, Coleophoma cylindrospora, Fusarium fracticaudum, Phialophora cf. hyalina, and Morchella septimelata.</title>
        <authorList>
            <person name="Wingfield B.D."/>
            <person name="Bills G.F."/>
            <person name="Dong Y."/>
            <person name="Huang W."/>
            <person name="Nel W.J."/>
            <person name="Swalarsk-Parry B.S."/>
            <person name="Vaghefi N."/>
            <person name="Wilken P.M."/>
            <person name="An Z."/>
            <person name="de Beer Z.W."/>
            <person name="De Vos L."/>
            <person name="Chen L."/>
            <person name="Duong T.A."/>
            <person name="Gao Y."/>
            <person name="Hammerbacher A."/>
            <person name="Kikkert J.R."/>
            <person name="Li Y."/>
            <person name="Li H."/>
            <person name="Li K."/>
            <person name="Li Q."/>
            <person name="Liu X."/>
            <person name="Ma X."/>
            <person name="Naidoo K."/>
            <person name="Pethybridge S.J."/>
            <person name="Sun J."/>
            <person name="Steenkamp E.T."/>
            <person name="van der Nest M.A."/>
            <person name="van Wyk S."/>
            <person name="Wingfield M.J."/>
            <person name="Xiong C."/>
            <person name="Yue Q."/>
            <person name="Zhang X."/>
        </authorList>
    </citation>
    <scope>NUCLEOTIDE SEQUENCE [LARGE SCALE GENOMIC DNA]</scope>
    <source>
        <strain evidence="5 6">BP6252</strain>
    </source>
</reference>
<keyword evidence="4" id="KW-0186">Copper</keyword>
<protein>
    <recommendedName>
        <fullName evidence="4">Copper transport protein</fullName>
    </recommendedName>
</protein>
<keyword evidence="2 4" id="KW-1133">Transmembrane helix</keyword>
<dbReference type="PANTHER" id="PTHR12483">
    <property type="entry name" value="SOLUTE CARRIER FAMILY 31 COPPER TRANSPORTERS"/>
    <property type="match status" value="1"/>
</dbReference>
<comment type="similarity">
    <text evidence="4">Belongs to the copper transporter (Ctr) (TC 1.A.56) family. SLC31A subfamily.</text>
</comment>
<evidence type="ECO:0000313" key="6">
    <source>
        <dbReference type="Proteomes" id="UP000256645"/>
    </source>
</evidence>
<evidence type="ECO:0000313" key="5">
    <source>
        <dbReference type="EMBL" id="RDW59948.1"/>
    </source>
</evidence>
<dbReference type="Proteomes" id="UP000256645">
    <property type="component" value="Unassembled WGS sequence"/>
</dbReference>
<dbReference type="Pfam" id="PF04145">
    <property type="entry name" value="Ctr"/>
    <property type="match status" value="1"/>
</dbReference>
<dbReference type="OrthoDB" id="73901at2759"/>
<evidence type="ECO:0000256" key="2">
    <source>
        <dbReference type="ARBA" id="ARBA00022989"/>
    </source>
</evidence>
<keyword evidence="4" id="KW-0406">Ion transport</keyword>
<feature type="transmembrane region" description="Helical" evidence="4">
    <location>
        <begin position="67"/>
        <end position="86"/>
    </location>
</feature>
<gene>
    <name evidence="5" type="ORF">BP6252_13035</name>
</gene>
<feature type="transmembrane region" description="Helical" evidence="4">
    <location>
        <begin position="155"/>
        <end position="174"/>
    </location>
</feature>
<keyword evidence="6" id="KW-1185">Reference proteome</keyword>
<comment type="subcellular location">
    <subcellularLocation>
        <location evidence="4">Membrane</location>
        <topology evidence="4">Multi-pass membrane protein</topology>
    </subcellularLocation>
</comment>
<organism evidence="5 6">
    <name type="scientific">Coleophoma cylindrospora</name>
    <dbReference type="NCBI Taxonomy" id="1849047"/>
    <lineage>
        <taxon>Eukaryota</taxon>
        <taxon>Fungi</taxon>
        <taxon>Dikarya</taxon>
        <taxon>Ascomycota</taxon>
        <taxon>Pezizomycotina</taxon>
        <taxon>Leotiomycetes</taxon>
        <taxon>Helotiales</taxon>
        <taxon>Dermateaceae</taxon>
        <taxon>Coleophoma</taxon>
    </lineage>
</organism>
<dbReference type="GO" id="GO:0005375">
    <property type="term" value="F:copper ion transmembrane transporter activity"/>
    <property type="evidence" value="ECO:0007669"/>
    <property type="project" value="UniProtKB-UniRule"/>
</dbReference>
<keyword evidence="3 4" id="KW-0472">Membrane</keyword>
<evidence type="ECO:0000256" key="1">
    <source>
        <dbReference type="ARBA" id="ARBA00022692"/>
    </source>
</evidence>
<feature type="transmembrane region" description="Helical" evidence="4">
    <location>
        <begin position="127"/>
        <end position="149"/>
    </location>
</feature>